<dbReference type="Proteomes" id="UP000289738">
    <property type="component" value="Chromosome B08"/>
</dbReference>
<gene>
    <name evidence="2" type="ORF">Ahy_B08g089633</name>
</gene>
<feature type="region of interest" description="Disordered" evidence="1">
    <location>
        <begin position="1"/>
        <end position="63"/>
    </location>
</feature>
<name>A0A444XYF4_ARAHY</name>
<comment type="caution">
    <text evidence="2">The sequence shown here is derived from an EMBL/GenBank/DDBJ whole genome shotgun (WGS) entry which is preliminary data.</text>
</comment>
<keyword evidence="3" id="KW-1185">Reference proteome</keyword>
<dbReference type="AlphaFoldDB" id="A0A444XYF4"/>
<reference evidence="2 3" key="1">
    <citation type="submission" date="2019-01" db="EMBL/GenBank/DDBJ databases">
        <title>Sequencing of cultivated peanut Arachis hypogaea provides insights into genome evolution and oil improvement.</title>
        <authorList>
            <person name="Chen X."/>
        </authorList>
    </citation>
    <scope>NUCLEOTIDE SEQUENCE [LARGE SCALE GENOMIC DNA]</scope>
    <source>
        <strain evidence="3">cv. Fuhuasheng</strain>
        <tissue evidence="2">Leaves</tissue>
    </source>
</reference>
<sequence>MGKTNPKTTPAAENDGLSGGTSQSPTPPALSASNPSSETQTEAVGTTDEPPKEVTTPLLNMLG</sequence>
<organism evidence="2 3">
    <name type="scientific">Arachis hypogaea</name>
    <name type="common">Peanut</name>
    <dbReference type="NCBI Taxonomy" id="3818"/>
    <lineage>
        <taxon>Eukaryota</taxon>
        <taxon>Viridiplantae</taxon>
        <taxon>Streptophyta</taxon>
        <taxon>Embryophyta</taxon>
        <taxon>Tracheophyta</taxon>
        <taxon>Spermatophyta</taxon>
        <taxon>Magnoliopsida</taxon>
        <taxon>eudicotyledons</taxon>
        <taxon>Gunneridae</taxon>
        <taxon>Pentapetalae</taxon>
        <taxon>rosids</taxon>
        <taxon>fabids</taxon>
        <taxon>Fabales</taxon>
        <taxon>Fabaceae</taxon>
        <taxon>Papilionoideae</taxon>
        <taxon>50 kb inversion clade</taxon>
        <taxon>dalbergioids sensu lato</taxon>
        <taxon>Dalbergieae</taxon>
        <taxon>Pterocarpus clade</taxon>
        <taxon>Arachis</taxon>
    </lineage>
</organism>
<evidence type="ECO:0000313" key="3">
    <source>
        <dbReference type="Proteomes" id="UP000289738"/>
    </source>
</evidence>
<evidence type="ECO:0000313" key="2">
    <source>
        <dbReference type="EMBL" id="RYQ94693.1"/>
    </source>
</evidence>
<proteinExistence type="predicted"/>
<accession>A0A444XYF4</accession>
<protein>
    <submittedName>
        <fullName evidence="2">Uncharacterized protein</fullName>
    </submittedName>
</protein>
<evidence type="ECO:0000256" key="1">
    <source>
        <dbReference type="SAM" id="MobiDB-lite"/>
    </source>
</evidence>
<feature type="compositionally biased region" description="Polar residues" evidence="1">
    <location>
        <begin position="31"/>
        <end position="44"/>
    </location>
</feature>
<dbReference type="EMBL" id="SDMP01000018">
    <property type="protein sequence ID" value="RYQ94693.1"/>
    <property type="molecule type" value="Genomic_DNA"/>
</dbReference>